<evidence type="ECO:0000313" key="1">
    <source>
        <dbReference type="EMBL" id="DAF88190.1"/>
    </source>
</evidence>
<proteinExistence type="predicted"/>
<protein>
    <submittedName>
        <fullName evidence="1">Uncharacterized protein</fullName>
    </submittedName>
</protein>
<reference evidence="1" key="1">
    <citation type="journal article" date="2021" name="Proc. Natl. Acad. Sci. U.S.A.">
        <title>A Catalog of Tens of Thousands of Viruses from Human Metagenomes Reveals Hidden Associations with Chronic Diseases.</title>
        <authorList>
            <person name="Tisza M.J."/>
            <person name="Buck C.B."/>
        </authorList>
    </citation>
    <scope>NUCLEOTIDE SEQUENCE</scope>
    <source>
        <strain evidence="1">CtumZ20</strain>
    </source>
</reference>
<name>A0A8S5U176_9CAUD</name>
<dbReference type="EMBL" id="BK015980">
    <property type="protein sequence ID" value="DAF88190.1"/>
    <property type="molecule type" value="Genomic_DNA"/>
</dbReference>
<sequence>MKRNVMKYIIVCVLKKLVKKHIVVDVETFSQNRRCKSV</sequence>
<accession>A0A8S5U176</accession>
<organism evidence="1">
    <name type="scientific">Myoviridae sp. ctumZ20</name>
    <dbReference type="NCBI Taxonomy" id="2825201"/>
    <lineage>
        <taxon>Viruses</taxon>
        <taxon>Duplodnaviria</taxon>
        <taxon>Heunggongvirae</taxon>
        <taxon>Uroviricota</taxon>
        <taxon>Caudoviricetes</taxon>
    </lineage>
</organism>